<reference evidence="2" key="1">
    <citation type="journal article" date="2021" name="bioRxiv">
        <title>Whole Genome Assembly and Annotation of Northern Wild Rice, Zizania palustris L., Supports a Whole Genome Duplication in the Zizania Genus.</title>
        <authorList>
            <person name="Haas M."/>
            <person name="Kono T."/>
            <person name="Macchietto M."/>
            <person name="Millas R."/>
            <person name="McGilp L."/>
            <person name="Shao M."/>
            <person name="Duquette J."/>
            <person name="Hirsch C.N."/>
            <person name="Kimball J."/>
        </authorList>
    </citation>
    <scope>NUCLEOTIDE SEQUENCE</scope>
    <source>
        <tissue evidence="2">Fresh leaf tissue</tissue>
    </source>
</reference>
<sequence length="491" mass="54234">MASSVQDAAANAVAAAVRATFIPDPEASDADVAAARAIVDAAALTAADAVRAALTPPAPSSSPGLQSPATATTTPAPPLSYLGSIESPPGVVGLLPDNLDNETVTALHAQAVAVLNIKSLVPATLDLATANYTKWRGLFLVTVGKYALTDHVLKDDYHPHRADWVRMDCVVLAWLYGSISAELLEIVMSSTATARTVWRSLEHQFLGNRERRALNLTSEFHNFAQGDLSVTDYCRRLKTMADSLGDLGEPVLDRTLVLTLLRGLNPKYQHLTTLLPMQRPFPSFVETRSQLLLEELTKNPRSTASATRLRRVQWWDSACSHPQQRPPSSWRRPRRRQQQLPQQPPTPWQSSRRTRLLRPAKLWRRTGPSGLAHSFQSMDRHHQYVAWPTFFWTRTSGPTAQYHSSGWPGCLRRAHHRLHLAQSSFAASIDSTCDHAVEHSATSLHQLLIQPHHGPLRSSGINTTSPTPSTPRRYNNQCLMNGTWTPEPPPI</sequence>
<dbReference type="OrthoDB" id="695502at2759"/>
<feature type="region of interest" description="Disordered" evidence="1">
    <location>
        <begin position="55"/>
        <end position="79"/>
    </location>
</feature>
<evidence type="ECO:0000313" key="3">
    <source>
        <dbReference type="Proteomes" id="UP000729402"/>
    </source>
</evidence>
<accession>A0A8J5RPX8</accession>
<evidence type="ECO:0000313" key="2">
    <source>
        <dbReference type="EMBL" id="KAG8054523.1"/>
    </source>
</evidence>
<dbReference type="PANTHER" id="PTHR47481">
    <property type="match status" value="1"/>
</dbReference>
<organism evidence="2 3">
    <name type="scientific">Zizania palustris</name>
    <name type="common">Northern wild rice</name>
    <dbReference type="NCBI Taxonomy" id="103762"/>
    <lineage>
        <taxon>Eukaryota</taxon>
        <taxon>Viridiplantae</taxon>
        <taxon>Streptophyta</taxon>
        <taxon>Embryophyta</taxon>
        <taxon>Tracheophyta</taxon>
        <taxon>Spermatophyta</taxon>
        <taxon>Magnoliopsida</taxon>
        <taxon>Liliopsida</taxon>
        <taxon>Poales</taxon>
        <taxon>Poaceae</taxon>
        <taxon>BOP clade</taxon>
        <taxon>Oryzoideae</taxon>
        <taxon>Oryzeae</taxon>
        <taxon>Zizaniinae</taxon>
        <taxon>Zizania</taxon>
    </lineage>
</organism>
<gene>
    <name evidence="2" type="ORF">GUJ93_ZPchr0001g29915</name>
</gene>
<dbReference type="PANTHER" id="PTHR47481:SF41">
    <property type="entry name" value="COPIA-LIKE POLYPROTEIN_RETROTRANSPOSON"/>
    <property type="match status" value="1"/>
</dbReference>
<keyword evidence="3" id="KW-1185">Reference proteome</keyword>
<reference evidence="2" key="2">
    <citation type="submission" date="2021-02" db="EMBL/GenBank/DDBJ databases">
        <authorList>
            <person name="Kimball J.A."/>
            <person name="Haas M.W."/>
            <person name="Macchietto M."/>
            <person name="Kono T."/>
            <person name="Duquette J."/>
            <person name="Shao M."/>
        </authorList>
    </citation>
    <scope>NUCLEOTIDE SEQUENCE</scope>
    <source>
        <tissue evidence="2">Fresh leaf tissue</tissue>
    </source>
</reference>
<dbReference type="Proteomes" id="UP000729402">
    <property type="component" value="Unassembled WGS sequence"/>
</dbReference>
<dbReference type="Pfam" id="PF14223">
    <property type="entry name" value="Retrotran_gag_2"/>
    <property type="match status" value="1"/>
</dbReference>
<protein>
    <submittedName>
        <fullName evidence="2">Uncharacterized protein</fullName>
    </submittedName>
</protein>
<name>A0A8J5RPX8_ZIZPA</name>
<comment type="caution">
    <text evidence="2">The sequence shown here is derived from an EMBL/GenBank/DDBJ whole genome shotgun (WGS) entry which is preliminary data.</text>
</comment>
<feature type="region of interest" description="Disordered" evidence="1">
    <location>
        <begin position="453"/>
        <end position="476"/>
    </location>
</feature>
<evidence type="ECO:0000256" key="1">
    <source>
        <dbReference type="SAM" id="MobiDB-lite"/>
    </source>
</evidence>
<dbReference type="AlphaFoldDB" id="A0A8J5RPX8"/>
<proteinExistence type="predicted"/>
<dbReference type="EMBL" id="JAAALK010000288">
    <property type="protein sequence ID" value="KAG8054523.1"/>
    <property type="molecule type" value="Genomic_DNA"/>
</dbReference>
<feature type="region of interest" description="Disordered" evidence="1">
    <location>
        <begin position="318"/>
        <end position="353"/>
    </location>
</feature>